<proteinExistence type="inferred from homology"/>
<dbReference type="Proteomes" id="UP001597024">
    <property type="component" value="Unassembled WGS sequence"/>
</dbReference>
<keyword evidence="4" id="KW-0175">Coiled coil</keyword>
<evidence type="ECO:0000313" key="7">
    <source>
        <dbReference type="Proteomes" id="UP001597024"/>
    </source>
</evidence>
<evidence type="ECO:0000259" key="5">
    <source>
        <dbReference type="Pfam" id="PF01420"/>
    </source>
</evidence>
<evidence type="ECO:0000256" key="3">
    <source>
        <dbReference type="ARBA" id="ARBA00023125"/>
    </source>
</evidence>
<dbReference type="PANTHER" id="PTHR30408">
    <property type="entry name" value="TYPE-1 RESTRICTION ENZYME ECOKI SPECIFICITY PROTEIN"/>
    <property type="match status" value="1"/>
</dbReference>
<keyword evidence="3" id="KW-0238">DNA-binding</keyword>
<keyword evidence="2" id="KW-0680">Restriction system</keyword>
<protein>
    <submittedName>
        <fullName evidence="6">Restriction endonuclease subunit S</fullName>
        <ecNumber evidence="6">3.1.21.-</ecNumber>
    </submittedName>
</protein>
<dbReference type="InterPro" id="IPR052021">
    <property type="entry name" value="Type-I_RS_S_subunit"/>
</dbReference>
<evidence type="ECO:0000256" key="2">
    <source>
        <dbReference type="ARBA" id="ARBA00022747"/>
    </source>
</evidence>
<feature type="coiled-coil region" evidence="4">
    <location>
        <begin position="152"/>
        <end position="179"/>
    </location>
</feature>
<dbReference type="InterPro" id="IPR000055">
    <property type="entry name" value="Restrct_endonuc_typeI_TRD"/>
</dbReference>
<evidence type="ECO:0000313" key="6">
    <source>
        <dbReference type="EMBL" id="MFD0883035.1"/>
    </source>
</evidence>
<feature type="domain" description="Type I restriction modification DNA specificity" evidence="5">
    <location>
        <begin position="3"/>
        <end position="163"/>
    </location>
</feature>
<dbReference type="Pfam" id="PF01420">
    <property type="entry name" value="Methylase_S"/>
    <property type="match status" value="1"/>
</dbReference>
<dbReference type="GO" id="GO:0004519">
    <property type="term" value="F:endonuclease activity"/>
    <property type="evidence" value="ECO:0007669"/>
    <property type="project" value="UniProtKB-KW"/>
</dbReference>
<gene>
    <name evidence="6" type="ORF">ACFQ08_00425</name>
</gene>
<keyword evidence="7" id="KW-1185">Reference proteome</keyword>
<keyword evidence="6" id="KW-0255">Endonuclease</keyword>
<dbReference type="GO" id="GO:0016787">
    <property type="term" value="F:hydrolase activity"/>
    <property type="evidence" value="ECO:0007669"/>
    <property type="project" value="UniProtKB-KW"/>
</dbReference>
<comment type="similarity">
    <text evidence="1">Belongs to the type-I restriction system S methylase family.</text>
</comment>
<dbReference type="EC" id="3.1.21.-" evidence="6"/>
<name>A0ABW3DGN6_9ACTN</name>
<dbReference type="SUPFAM" id="SSF116734">
    <property type="entry name" value="DNA methylase specificity domain"/>
    <property type="match status" value="2"/>
</dbReference>
<keyword evidence="6" id="KW-0540">Nuclease</keyword>
<dbReference type="PANTHER" id="PTHR30408:SF12">
    <property type="entry name" value="TYPE I RESTRICTION ENZYME MJAVIII SPECIFICITY SUBUNIT"/>
    <property type="match status" value="1"/>
</dbReference>
<dbReference type="EMBL" id="JBHTHX010000003">
    <property type="protein sequence ID" value="MFD0883035.1"/>
    <property type="molecule type" value="Genomic_DNA"/>
</dbReference>
<sequence>MRRTLGEVADFYGGASLPEGEAFSNQSEGYLLLRVSDLNLPQNSVYVTKSFQWSAKPGQKSATAPEGSLVIPKRGGAIGTNKKRITTRDCILDPNLMAIHPHKELDVRFLYHWFRTFDLLDISSGTTVPQLNKQDLHPLQLPIPSVEEQCRIAEVLDKADELRAKRRRAIALLDELAQSIFHQIFGNGKNAPDWPVEALSVHLTESSRNGLSPSTGGSIEEKVLTLSAITGAAFDETAFKVSTFTEHPPKSKRVNHRDLLVCRGNGNLHFVGLGFFPRRDMPDTVFPDTMIAARINYNALDREYLEYAWRTKFVRTQIESGARTTNGTFKINQKVLNSLRIPIPPIDIQKDFGHRIRSLEAAKETQKKHLAKLDELFVSLQSRAFRGKL</sequence>
<comment type="caution">
    <text evidence="6">The sequence shown here is derived from an EMBL/GenBank/DDBJ whole genome shotgun (WGS) entry which is preliminary data.</text>
</comment>
<keyword evidence="6" id="KW-0378">Hydrolase</keyword>
<reference evidence="7" key="1">
    <citation type="journal article" date="2019" name="Int. J. Syst. Evol. Microbiol.">
        <title>The Global Catalogue of Microorganisms (GCM) 10K type strain sequencing project: providing services to taxonomists for standard genome sequencing and annotation.</title>
        <authorList>
            <consortium name="The Broad Institute Genomics Platform"/>
            <consortium name="The Broad Institute Genome Sequencing Center for Infectious Disease"/>
            <person name="Wu L."/>
            <person name="Ma J."/>
        </authorList>
    </citation>
    <scope>NUCLEOTIDE SEQUENCE [LARGE SCALE GENOMIC DNA]</scope>
    <source>
        <strain evidence="7">CCUG 62974</strain>
    </source>
</reference>
<organism evidence="6 7">
    <name type="scientific">Streptosporangium algeriense</name>
    <dbReference type="NCBI Taxonomy" id="1682748"/>
    <lineage>
        <taxon>Bacteria</taxon>
        <taxon>Bacillati</taxon>
        <taxon>Actinomycetota</taxon>
        <taxon>Actinomycetes</taxon>
        <taxon>Streptosporangiales</taxon>
        <taxon>Streptosporangiaceae</taxon>
        <taxon>Streptosporangium</taxon>
    </lineage>
</organism>
<dbReference type="Gene3D" id="3.90.220.20">
    <property type="entry name" value="DNA methylase specificity domains"/>
    <property type="match status" value="2"/>
</dbReference>
<accession>A0ABW3DGN6</accession>
<dbReference type="InterPro" id="IPR044946">
    <property type="entry name" value="Restrct_endonuc_typeI_TRD_sf"/>
</dbReference>
<evidence type="ECO:0000256" key="4">
    <source>
        <dbReference type="SAM" id="Coils"/>
    </source>
</evidence>
<evidence type="ECO:0000256" key="1">
    <source>
        <dbReference type="ARBA" id="ARBA00010923"/>
    </source>
</evidence>